<evidence type="ECO:0000313" key="4">
    <source>
        <dbReference type="Proteomes" id="UP000178315"/>
    </source>
</evidence>
<dbReference type="Pfam" id="PF01936">
    <property type="entry name" value="NYN"/>
    <property type="match status" value="1"/>
</dbReference>
<accession>A0A1G2A9N3</accession>
<dbReference type="GO" id="GO:0004540">
    <property type="term" value="F:RNA nuclease activity"/>
    <property type="evidence" value="ECO:0007669"/>
    <property type="project" value="InterPro"/>
</dbReference>
<dbReference type="AlphaFoldDB" id="A0A1G2A9N3"/>
<dbReference type="InterPro" id="IPR047140">
    <property type="entry name" value="LabA"/>
</dbReference>
<evidence type="ECO:0000259" key="2">
    <source>
        <dbReference type="Pfam" id="PF01936"/>
    </source>
</evidence>
<evidence type="ECO:0000256" key="1">
    <source>
        <dbReference type="SAM" id="MobiDB-lite"/>
    </source>
</evidence>
<dbReference type="EMBL" id="MHJU01000011">
    <property type="protein sequence ID" value="OGY73522.1"/>
    <property type="molecule type" value="Genomic_DNA"/>
</dbReference>
<dbReference type="CDD" id="cd10911">
    <property type="entry name" value="PIN_LabA"/>
    <property type="match status" value="1"/>
</dbReference>
<evidence type="ECO:0000313" key="3">
    <source>
        <dbReference type="EMBL" id="OGY73522.1"/>
    </source>
</evidence>
<proteinExistence type="predicted"/>
<reference evidence="3 4" key="1">
    <citation type="journal article" date="2016" name="Nat. Commun.">
        <title>Thousands of microbial genomes shed light on interconnected biogeochemical processes in an aquifer system.</title>
        <authorList>
            <person name="Anantharaman K."/>
            <person name="Brown C.T."/>
            <person name="Hug L.A."/>
            <person name="Sharon I."/>
            <person name="Castelle C.J."/>
            <person name="Probst A.J."/>
            <person name="Thomas B.C."/>
            <person name="Singh A."/>
            <person name="Wilkins M.J."/>
            <person name="Karaoz U."/>
            <person name="Brodie E.L."/>
            <person name="Williams K.H."/>
            <person name="Hubbard S.S."/>
            <person name="Banfield J.F."/>
        </authorList>
    </citation>
    <scope>NUCLEOTIDE SEQUENCE [LARGE SCALE GENOMIC DNA]</scope>
</reference>
<protein>
    <recommendedName>
        <fullName evidence="2">NYN domain-containing protein</fullName>
    </recommendedName>
</protein>
<gene>
    <name evidence="3" type="ORF">A3H61_03205</name>
</gene>
<dbReference type="PANTHER" id="PTHR35458">
    <property type="entry name" value="SLR0755 PROTEIN"/>
    <property type="match status" value="1"/>
</dbReference>
<dbReference type="Gene3D" id="3.40.50.1010">
    <property type="entry name" value="5'-nuclease"/>
    <property type="match status" value="1"/>
</dbReference>
<comment type="caution">
    <text evidence="3">The sequence shown here is derived from an EMBL/GenBank/DDBJ whole genome shotgun (WGS) entry which is preliminary data.</text>
</comment>
<dbReference type="Proteomes" id="UP000178315">
    <property type="component" value="Unassembled WGS sequence"/>
</dbReference>
<name>A0A1G2A9N3_9BACT</name>
<sequence>MIKHPDQRVGMFVDVQNMYYSAKNLFDRHVNFGALLKESVSERKLIRATAYTVKAQIPEEGSFFEALRGQGFEVKSKELQIFPGGVKKGDWDVGIAIDAIKLLSQLNVVVLVTGDGDFLPLVEYLQYHGLLVELVAFKRTTSAKLLEKVDAFIDLEENARKFLMPKAASSAFRRRAERDDQGRRTSRRAQE</sequence>
<feature type="domain" description="NYN" evidence="2">
    <location>
        <begin position="8"/>
        <end position="156"/>
    </location>
</feature>
<feature type="region of interest" description="Disordered" evidence="1">
    <location>
        <begin position="169"/>
        <end position="191"/>
    </location>
</feature>
<dbReference type="InterPro" id="IPR021139">
    <property type="entry name" value="NYN"/>
</dbReference>
<feature type="compositionally biased region" description="Basic and acidic residues" evidence="1">
    <location>
        <begin position="174"/>
        <end position="191"/>
    </location>
</feature>
<organism evidence="3 4">
    <name type="scientific">Candidatus Jacksonbacteria bacterium RIFCSPLOWO2_02_FULL_44_20</name>
    <dbReference type="NCBI Taxonomy" id="1798460"/>
    <lineage>
        <taxon>Bacteria</taxon>
        <taxon>Candidatus Jacksoniibacteriota</taxon>
    </lineage>
</organism>
<dbReference type="PANTHER" id="PTHR35458:SF8">
    <property type="entry name" value="SLR0650 PROTEIN"/>
    <property type="match status" value="1"/>
</dbReference>